<dbReference type="GO" id="GO:0003677">
    <property type="term" value="F:DNA binding"/>
    <property type="evidence" value="ECO:0007669"/>
    <property type="project" value="InterPro"/>
</dbReference>
<comment type="caution">
    <text evidence="1">The sequence shown here is derived from an EMBL/GenBank/DDBJ whole genome shotgun (WGS) entry which is preliminary data.</text>
</comment>
<reference evidence="1 2" key="1">
    <citation type="submission" date="2020-06" db="EMBL/GenBank/DDBJ databases">
        <title>High-quality draft genome of sulfate reducer Desulfobacter latus type strain AcrS2 isolated from marine sediment.</title>
        <authorList>
            <person name="Hoppe M."/>
            <person name="Larsen C.K."/>
            <person name="Marshall I.P.G."/>
            <person name="Schramm A."/>
            <person name="Marietou A.G."/>
        </authorList>
    </citation>
    <scope>NUCLEOTIDE SEQUENCE [LARGE SCALE GENOMIC DNA]</scope>
    <source>
        <strain evidence="1 2">AcRS2</strain>
    </source>
</reference>
<keyword evidence="2" id="KW-1185">Reference proteome</keyword>
<dbReference type="Proteomes" id="UP000553343">
    <property type="component" value="Unassembled WGS sequence"/>
</dbReference>
<dbReference type="EMBL" id="JACADJ010000061">
    <property type="protein sequence ID" value="NWH06155.1"/>
    <property type="molecule type" value="Genomic_DNA"/>
</dbReference>
<protein>
    <recommendedName>
        <fullName evidence="3">Transposase</fullName>
    </recommendedName>
</protein>
<dbReference type="Gene3D" id="3.30.70.1290">
    <property type="entry name" value="Transposase IS200-like"/>
    <property type="match status" value="1"/>
</dbReference>
<accession>A0A850TA04</accession>
<dbReference type="GO" id="GO:0006313">
    <property type="term" value="P:DNA transposition"/>
    <property type="evidence" value="ECO:0007669"/>
    <property type="project" value="InterPro"/>
</dbReference>
<name>A0A850TA04_9BACT</name>
<dbReference type="GO" id="GO:0004803">
    <property type="term" value="F:transposase activity"/>
    <property type="evidence" value="ECO:0007669"/>
    <property type="project" value="InterPro"/>
</dbReference>
<dbReference type="AlphaFoldDB" id="A0A850TA04"/>
<gene>
    <name evidence="1" type="ORF">HXW94_14375</name>
</gene>
<organism evidence="1 2">
    <name type="scientific">Desulfobacter latus</name>
    <dbReference type="NCBI Taxonomy" id="2292"/>
    <lineage>
        <taxon>Bacteria</taxon>
        <taxon>Pseudomonadati</taxon>
        <taxon>Thermodesulfobacteriota</taxon>
        <taxon>Desulfobacteria</taxon>
        <taxon>Desulfobacterales</taxon>
        <taxon>Desulfobacteraceae</taxon>
        <taxon>Desulfobacter</taxon>
    </lineage>
</organism>
<sequence>MTSKVLYSLLGKASTKGNDQKKCKVLLKDAEIYRYIELNPVRAGIVTNPKDYHWSSYGINALGNVSDLCTPHPEYLNLGRDSDKRRKNYRELFKHQLSDTVLEQIRKATNKGMIVGNDRFRKEIEALTGRRVKEKKRGRPVGWRKPKV</sequence>
<evidence type="ECO:0008006" key="3">
    <source>
        <dbReference type="Google" id="ProtNLM"/>
    </source>
</evidence>
<dbReference type="InterPro" id="IPR036515">
    <property type="entry name" value="Transposase_17_sf"/>
</dbReference>
<evidence type="ECO:0000313" key="1">
    <source>
        <dbReference type="EMBL" id="NWH06155.1"/>
    </source>
</evidence>
<proteinExistence type="predicted"/>
<dbReference type="RefSeq" id="WP_178367607.1">
    <property type="nucleotide sequence ID" value="NZ_JACADJ010000061.1"/>
</dbReference>
<evidence type="ECO:0000313" key="2">
    <source>
        <dbReference type="Proteomes" id="UP000553343"/>
    </source>
</evidence>